<accession>A0A7W6DQL1</accession>
<sequence>MVKPTHPDQHELHDWPMYGPKNPEIANIVERLAYDHGMRVRDIEEVILLALQHRLRAAERVSRG</sequence>
<keyword evidence="1" id="KW-0378">Hydrolase</keyword>
<evidence type="ECO:0000313" key="2">
    <source>
        <dbReference type="Proteomes" id="UP000541426"/>
    </source>
</evidence>
<proteinExistence type="predicted"/>
<dbReference type="GO" id="GO:0016787">
    <property type="term" value="F:hydrolase activity"/>
    <property type="evidence" value="ECO:0007669"/>
    <property type="project" value="UniProtKB-KW"/>
</dbReference>
<organism evidence="1 2">
    <name type="scientific">Sagittula marina</name>
    <dbReference type="NCBI Taxonomy" id="943940"/>
    <lineage>
        <taxon>Bacteria</taxon>
        <taxon>Pseudomonadati</taxon>
        <taxon>Pseudomonadota</taxon>
        <taxon>Alphaproteobacteria</taxon>
        <taxon>Rhodobacterales</taxon>
        <taxon>Roseobacteraceae</taxon>
        <taxon>Sagittula</taxon>
    </lineage>
</organism>
<gene>
    <name evidence="1" type="ORF">GGQ68_001261</name>
</gene>
<keyword evidence="2" id="KW-1185">Reference proteome</keyword>
<dbReference type="AlphaFoldDB" id="A0A7W6DQL1"/>
<comment type="caution">
    <text evidence="1">The sequence shown here is derived from an EMBL/GenBank/DDBJ whole genome shotgun (WGS) entry which is preliminary data.</text>
</comment>
<reference evidence="1 2" key="1">
    <citation type="submission" date="2020-08" db="EMBL/GenBank/DDBJ databases">
        <title>Genomic Encyclopedia of Type Strains, Phase IV (KMG-IV): sequencing the most valuable type-strain genomes for metagenomic binning, comparative biology and taxonomic classification.</title>
        <authorList>
            <person name="Goeker M."/>
        </authorList>
    </citation>
    <scope>NUCLEOTIDE SEQUENCE [LARGE SCALE GENOMIC DNA]</scope>
    <source>
        <strain evidence="1 2">DSM 102235</strain>
    </source>
</reference>
<dbReference type="RefSeq" id="WP_183964009.1">
    <property type="nucleotide sequence ID" value="NZ_BAABBZ010000014.1"/>
</dbReference>
<dbReference type="Proteomes" id="UP000541426">
    <property type="component" value="Unassembled WGS sequence"/>
</dbReference>
<protein>
    <submittedName>
        <fullName evidence="1">Putative glycoside hydrolase/deacetylase ChbG (UPF0249 family)</fullName>
    </submittedName>
</protein>
<name>A0A7W6DQL1_9RHOB</name>
<dbReference type="EMBL" id="JACIEJ010000002">
    <property type="protein sequence ID" value="MBB3984945.1"/>
    <property type="molecule type" value="Genomic_DNA"/>
</dbReference>
<evidence type="ECO:0000313" key="1">
    <source>
        <dbReference type="EMBL" id="MBB3984945.1"/>
    </source>
</evidence>